<evidence type="ECO:0000256" key="2">
    <source>
        <dbReference type="SAM" id="MobiDB-lite"/>
    </source>
</evidence>
<sequence>MKTINKDKGECEQKDSIEDDKIEEALRNMGLEITSCEVLEFAERRVDSQDNILESLKAENRIASEEKTTGHNVNSKVIEIIDLADADADAEEHRDKDLLEHIETTEPIISLEDDPDEEETEDESLNISIDEPIGYFTQNTNEASETTTTETILLDDEDDEDYVVASTNTKNKECQTKHRLEKPLTEFKVTPQLTQDAIKNSSCSPSHHHQTKENSSITYIDLCKDSSLEDPQRTSSTSSPVHDFHESLHAVRELQHMLQPYNSDQDICSNLHGIQDSINDFANFLQKTHQNIELLEREQRKILRKYAAYHTSHTEVPSEIVVKIEVPEMPRQILKFPTTEILKCSLENMERNQEDEEKKESTAKKSSSPPVKSSYSTYSVTPSSAEHAITTQRHANFLLSPSNRHYEAGSEAFSTSQGEESFFSSPAYRLYKARSESSIHESQNPTHHFQQNISSHPCNSLISRNQPQEAATPNMQSHNRPSTSSDRPMPAVSNPARISYSLNINSTPIRENQLQIPIQNVTYHRDPRTFHQQISQDKDRQQQIQNQDLQTKISPHPSTSQNSWNQPNPRPDHLGPLRASPRNHSIHIHNSQIGASLSSRESSDAGATTSNSGNPPYFPANDSQISLAETFYTFSTDPRWAQCAQDQHPEASTGTNSEQKQRNSASPKTTLEAQGYSMPSTCTPQQIEGSILRLPSNSRLQSSRSSKLAKIVQNSEHYSLQKSTMRHNSRPQTESANLRTCLRTPSKSSTHSGSVTSQATSNRLSPTSLPTNNYPPEDATEAKKRKLEPEKRSYVYGGKPESLESEANRCRSSVIQRCSNQKESSLESKHQELAGSTASQRQQPRKPTASLHTHKEKIVKTKKISASRREPCNPSTKKNMAKTSATASPTDHHGCRDLGNPSPTNKIIKNPPNDHHVALRDFRKPETSFKEQLPKISSTLTIPSAIAGNSSPSSTRPYANSEEPLTTPRHPHVTPLSTKQPEPPQMIHHSTSSFMPHAPIPPIRPHAIHPHPSTHAANHSPANLPRPTFAPYSMHQPSSQMREHAWNFPSAPYLHHQAMDHRSNWCVGPNFMTNNQQAIQNSSIVSNPLLTPPQSMDQQSSTLFRPLPYHPYATSNDHLSAGIPMTPPADEGTFSVSPMNTAGYNQNIPRPYFLKNMEYQTYTFPPPMSDVYHH</sequence>
<reference evidence="3" key="1">
    <citation type="submission" date="2020-05" db="UniProtKB">
        <authorList>
            <consortium name="EnsemblMetazoa"/>
        </authorList>
    </citation>
    <scope>IDENTIFICATION</scope>
    <source>
        <strain evidence="3">USDA</strain>
    </source>
</reference>
<dbReference type="EnsemblMetazoa" id="SCAU015532-RA">
    <property type="protein sequence ID" value="SCAU015532-PA"/>
    <property type="gene ID" value="SCAU015532"/>
</dbReference>
<feature type="compositionally biased region" description="Polar residues" evidence="2">
    <location>
        <begin position="873"/>
        <end position="889"/>
    </location>
</feature>
<feature type="region of interest" description="Disordered" evidence="2">
    <location>
        <begin position="435"/>
        <end position="494"/>
    </location>
</feature>
<feature type="compositionally biased region" description="Polar residues" evidence="2">
    <location>
        <begin position="440"/>
        <end position="486"/>
    </location>
</feature>
<feature type="compositionally biased region" description="Low complexity" evidence="2">
    <location>
        <begin position="695"/>
        <end position="706"/>
    </location>
</feature>
<feature type="region of interest" description="Disordered" evidence="2">
    <location>
        <begin position="695"/>
        <end position="896"/>
    </location>
</feature>
<keyword evidence="4" id="KW-1185">Reference proteome</keyword>
<dbReference type="VEuPathDB" id="VectorBase:SCAU015532"/>
<feature type="compositionally biased region" description="Basic and acidic residues" evidence="2">
    <location>
        <begin position="349"/>
        <end position="363"/>
    </location>
</feature>
<feature type="compositionally biased region" description="Polar residues" evidence="2">
    <location>
        <begin position="758"/>
        <end position="774"/>
    </location>
</feature>
<feature type="compositionally biased region" description="Polar residues" evidence="2">
    <location>
        <begin position="810"/>
        <end position="823"/>
    </location>
</feature>
<feature type="region of interest" description="Disordered" evidence="2">
    <location>
        <begin position="642"/>
        <end position="682"/>
    </location>
</feature>
<feature type="compositionally biased region" description="Acidic residues" evidence="2">
    <location>
        <begin position="111"/>
        <end position="123"/>
    </location>
</feature>
<evidence type="ECO:0000313" key="3">
    <source>
        <dbReference type="EnsemblMetazoa" id="SCAU015532-PA"/>
    </source>
</evidence>
<feature type="region of interest" description="Disordered" evidence="2">
    <location>
        <begin position="943"/>
        <end position="989"/>
    </location>
</feature>
<feature type="region of interest" description="Disordered" evidence="2">
    <location>
        <begin position="531"/>
        <end position="622"/>
    </location>
</feature>
<feature type="compositionally biased region" description="Polar residues" evidence="2">
    <location>
        <begin position="588"/>
        <end position="614"/>
    </location>
</feature>
<feature type="compositionally biased region" description="Polar residues" evidence="2">
    <location>
        <begin position="650"/>
        <end position="682"/>
    </location>
</feature>
<organism evidence="3 4">
    <name type="scientific">Stomoxys calcitrans</name>
    <name type="common">Stable fly</name>
    <name type="synonym">Conops calcitrans</name>
    <dbReference type="NCBI Taxonomy" id="35570"/>
    <lineage>
        <taxon>Eukaryota</taxon>
        <taxon>Metazoa</taxon>
        <taxon>Ecdysozoa</taxon>
        <taxon>Arthropoda</taxon>
        <taxon>Hexapoda</taxon>
        <taxon>Insecta</taxon>
        <taxon>Pterygota</taxon>
        <taxon>Neoptera</taxon>
        <taxon>Endopterygota</taxon>
        <taxon>Diptera</taxon>
        <taxon>Brachycera</taxon>
        <taxon>Muscomorpha</taxon>
        <taxon>Muscoidea</taxon>
        <taxon>Muscidae</taxon>
        <taxon>Stomoxys</taxon>
    </lineage>
</organism>
<dbReference type="Proteomes" id="UP000095300">
    <property type="component" value="Unassembled WGS sequence"/>
</dbReference>
<feature type="region of interest" description="Disordered" evidence="2">
    <location>
        <begin position="349"/>
        <end position="379"/>
    </location>
</feature>
<protein>
    <submittedName>
        <fullName evidence="3">Uncharacterized protein</fullName>
    </submittedName>
</protein>
<keyword evidence="1" id="KW-0175">Coiled coil</keyword>
<feature type="compositionally biased region" description="Polar residues" evidence="2">
    <location>
        <begin position="712"/>
        <end position="723"/>
    </location>
</feature>
<feature type="compositionally biased region" description="Low complexity" evidence="2">
    <location>
        <begin position="364"/>
        <end position="379"/>
    </location>
</feature>
<dbReference type="AlphaFoldDB" id="A0A1I8QB46"/>
<feature type="compositionally biased region" description="Polar residues" evidence="2">
    <location>
        <begin position="943"/>
        <end position="958"/>
    </location>
</feature>
<name>A0A1I8QB46_STOCA</name>
<evidence type="ECO:0000313" key="4">
    <source>
        <dbReference type="Proteomes" id="UP000095300"/>
    </source>
</evidence>
<feature type="coiled-coil region" evidence="1">
    <location>
        <begin position="39"/>
        <end position="66"/>
    </location>
</feature>
<feature type="region of interest" description="Disordered" evidence="2">
    <location>
        <begin position="98"/>
        <end position="123"/>
    </location>
</feature>
<feature type="compositionally biased region" description="Basic residues" evidence="2">
    <location>
        <begin position="852"/>
        <end position="866"/>
    </location>
</feature>
<feature type="compositionally biased region" description="Low complexity" evidence="2">
    <location>
        <begin position="744"/>
        <end position="757"/>
    </location>
</feature>
<accession>A0A1I8QB46</accession>
<gene>
    <name evidence="3" type="primary">106090094</name>
</gene>
<evidence type="ECO:0000256" key="1">
    <source>
        <dbReference type="SAM" id="Coils"/>
    </source>
</evidence>
<dbReference type="KEGG" id="scac:106090094"/>
<proteinExistence type="predicted"/>
<feature type="compositionally biased region" description="Polar residues" evidence="2">
    <location>
        <begin position="551"/>
        <end position="567"/>
    </location>
</feature>